<keyword evidence="4 6" id="KW-1133">Transmembrane helix</keyword>
<evidence type="ECO:0000259" key="7">
    <source>
        <dbReference type="Pfam" id="PF01545"/>
    </source>
</evidence>
<dbReference type="AlphaFoldDB" id="A0A7I4BMG2"/>
<feature type="transmembrane region" description="Helical" evidence="6">
    <location>
        <begin position="314"/>
        <end position="337"/>
    </location>
</feature>
<name>A0A7I4BMG2_PHYPA</name>
<evidence type="ECO:0000313" key="9">
    <source>
        <dbReference type="Proteomes" id="UP000006727"/>
    </source>
</evidence>
<feature type="transmembrane region" description="Helical" evidence="6">
    <location>
        <begin position="280"/>
        <end position="302"/>
    </location>
</feature>
<evidence type="ECO:0000256" key="2">
    <source>
        <dbReference type="ARBA" id="ARBA00022448"/>
    </source>
</evidence>
<dbReference type="InterPro" id="IPR058533">
    <property type="entry name" value="Cation_efflux_TM"/>
</dbReference>
<dbReference type="EnsemblPlants" id="Pp3c19_16310V3.2">
    <property type="protein sequence ID" value="Pp3c19_16310V3.2"/>
    <property type="gene ID" value="Pp3c19_16310"/>
</dbReference>
<evidence type="ECO:0000256" key="5">
    <source>
        <dbReference type="ARBA" id="ARBA00023136"/>
    </source>
</evidence>
<dbReference type="Gene3D" id="1.20.1510.10">
    <property type="entry name" value="Cation efflux protein transmembrane domain"/>
    <property type="match status" value="1"/>
</dbReference>
<dbReference type="GO" id="GO:0006882">
    <property type="term" value="P:intracellular zinc ion homeostasis"/>
    <property type="evidence" value="ECO:0007669"/>
    <property type="project" value="InterPro"/>
</dbReference>
<keyword evidence="5 6" id="KW-0472">Membrane</keyword>
<feature type="domain" description="Cation efflux protein transmembrane" evidence="7">
    <location>
        <begin position="213"/>
        <end position="331"/>
    </location>
</feature>
<keyword evidence="9" id="KW-1185">Reference proteome</keyword>
<gene>
    <name evidence="8" type="primary">LOC112296120</name>
</gene>
<sequence>MFTEKERIETEMALRGASETTIPAGLAFVSLPLTPPGNPPSAMHHRDFGYDEAASSVSAAGLLSSSSSVDPSYPLPLLSTASHSESGLPAYGSDPSALAMESPRFQFISEKQQSRILSPHPTLLRKPSFLSRSLALVTPRDAASPHPFSRMYGGVNSTGGGLGTPNVKREEAVYGEDGKSLWKNSDNSNYQDVGFRGLLARIMKPGNKPLKKVFVLIILNLAYSATEFVIGLLTGRVGLVSDAFHLSFGCGVLTFSLFAMTMSDRPPDKAYTFGHERLEVLAALTNALFLLFLSFSLAVEALHAFVQDEAEHKVTYAETLCHGLVAAVVFYTAMPLFQASGAILSQMAPSGTTAAALNKCLRQVRMLDDVMQCYNARFWDLVPGSIVGTLVMQVREGADEQSILSTVHSIYNDIGVKDLTVEIEIYD</sequence>
<organism evidence="8 9">
    <name type="scientific">Physcomitrium patens</name>
    <name type="common">Spreading-leaved earth moss</name>
    <name type="synonym">Physcomitrella patens</name>
    <dbReference type="NCBI Taxonomy" id="3218"/>
    <lineage>
        <taxon>Eukaryota</taxon>
        <taxon>Viridiplantae</taxon>
        <taxon>Streptophyta</taxon>
        <taxon>Embryophyta</taxon>
        <taxon>Bryophyta</taxon>
        <taxon>Bryophytina</taxon>
        <taxon>Bryopsida</taxon>
        <taxon>Funariidae</taxon>
        <taxon>Funariales</taxon>
        <taxon>Funariaceae</taxon>
        <taxon>Physcomitrium</taxon>
    </lineage>
</organism>
<reference evidence="8" key="3">
    <citation type="submission" date="2020-12" db="UniProtKB">
        <authorList>
            <consortium name="EnsemblPlants"/>
        </authorList>
    </citation>
    <scope>IDENTIFICATION</scope>
</reference>
<feature type="transmembrane region" description="Helical" evidence="6">
    <location>
        <begin position="239"/>
        <end position="259"/>
    </location>
</feature>
<dbReference type="InterPro" id="IPR002524">
    <property type="entry name" value="Cation_efflux"/>
</dbReference>
<evidence type="ECO:0000256" key="4">
    <source>
        <dbReference type="ARBA" id="ARBA00022989"/>
    </source>
</evidence>
<reference evidence="8 9" key="1">
    <citation type="journal article" date="2008" name="Science">
        <title>The Physcomitrella genome reveals evolutionary insights into the conquest of land by plants.</title>
        <authorList>
            <person name="Rensing S."/>
            <person name="Lang D."/>
            <person name="Zimmer A."/>
            <person name="Terry A."/>
            <person name="Salamov A."/>
            <person name="Shapiro H."/>
            <person name="Nishiyama T."/>
            <person name="Perroud P.-F."/>
            <person name="Lindquist E."/>
            <person name="Kamisugi Y."/>
            <person name="Tanahashi T."/>
            <person name="Sakakibara K."/>
            <person name="Fujita T."/>
            <person name="Oishi K."/>
            <person name="Shin-I T."/>
            <person name="Kuroki Y."/>
            <person name="Toyoda A."/>
            <person name="Suzuki Y."/>
            <person name="Hashimoto A."/>
            <person name="Yamaguchi K."/>
            <person name="Sugano A."/>
            <person name="Kohara Y."/>
            <person name="Fujiyama A."/>
            <person name="Anterola A."/>
            <person name="Aoki S."/>
            <person name="Ashton N."/>
            <person name="Barbazuk W.B."/>
            <person name="Barker E."/>
            <person name="Bennetzen J."/>
            <person name="Bezanilla M."/>
            <person name="Blankenship R."/>
            <person name="Cho S.H."/>
            <person name="Dutcher S."/>
            <person name="Estelle M."/>
            <person name="Fawcett J.A."/>
            <person name="Gundlach H."/>
            <person name="Hanada K."/>
            <person name="Heyl A."/>
            <person name="Hicks K.A."/>
            <person name="Hugh J."/>
            <person name="Lohr M."/>
            <person name="Mayer K."/>
            <person name="Melkozernov A."/>
            <person name="Murata T."/>
            <person name="Nelson D."/>
            <person name="Pils B."/>
            <person name="Prigge M."/>
            <person name="Reiss B."/>
            <person name="Renner T."/>
            <person name="Rombauts S."/>
            <person name="Rushton P."/>
            <person name="Sanderfoot A."/>
            <person name="Schween G."/>
            <person name="Shiu S.-H."/>
            <person name="Stueber K."/>
            <person name="Theodoulou F.L."/>
            <person name="Tu H."/>
            <person name="Van de Peer Y."/>
            <person name="Verrier P.J."/>
            <person name="Waters E."/>
            <person name="Wood A."/>
            <person name="Yang L."/>
            <person name="Cove D."/>
            <person name="Cuming A."/>
            <person name="Hasebe M."/>
            <person name="Lucas S."/>
            <person name="Mishler D.B."/>
            <person name="Reski R."/>
            <person name="Grigoriev I."/>
            <person name="Quatrano R.S."/>
            <person name="Boore J.L."/>
        </authorList>
    </citation>
    <scope>NUCLEOTIDE SEQUENCE [LARGE SCALE GENOMIC DNA]</scope>
    <source>
        <strain evidence="8 9">cv. Gransden 2004</strain>
    </source>
</reference>
<protein>
    <recommendedName>
        <fullName evidence="7">Cation efflux protein transmembrane domain-containing protein</fullName>
    </recommendedName>
</protein>
<dbReference type="GO" id="GO:0005385">
    <property type="term" value="F:zinc ion transmembrane transporter activity"/>
    <property type="evidence" value="ECO:0007669"/>
    <property type="project" value="InterPro"/>
</dbReference>
<dbReference type="Proteomes" id="UP000006727">
    <property type="component" value="Chromosome 19"/>
</dbReference>
<comment type="subcellular location">
    <subcellularLocation>
        <location evidence="1">Membrane</location>
        <topology evidence="1">Multi-pass membrane protein</topology>
    </subcellularLocation>
</comment>
<proteinExistence type="predicted"/>
<dbReference type="InterPro" id="IPR045316">
    <property type="entry name" value="Msc2-like"/>
</dbReference>
<dbReference type="PANTHER" id="PTHR45755:SF3">
    <property type="entry name" value="METAL TOLERANCE PROTEIN C2"/>
    <property type="match status" value="1"/>
</dbReference>
<keyword evidence="2" id="KW-0813">Transport</keyword>
<evidence type="ECO:0000256" key="3">
    <source>
        <dbReference type="ARBA" id="ARBA00022692"/>
    </source>
</evidence>
<feature type="transmembrane region" description="Helical" evidence="6">
    <location>
        <begin position="213"/>
        <end position="233"/>
    </location>
</feature>
<evidence type="ECO:0000256" key="1">
    <source>
        <dbReference type="ARBA" id="ARBA00004141"/>
    </source>
</evidence>
<evidence type="ECO:0000313" key="8">
    <source>
        <dbReference type="EnsemblPlants" id="Pp3c19_16310V3.2"/>
    </source>
</evidence>
<keyword evidence="3 6" id="KW-0812">Transmembrane</keyword>
<dbReference type="Pfam" id="PF01545">
    <property type="entry name" value="Cation_efflux"/>
    <property type="match status" value="1"/>
</dbReference>
<dbReference type="PANTHER" id="PTHR45755">
    <property type="match status" value="1"/>
</dbReference>
<dbReference type="EMBL" id="ABEU02000019">
    <property type="status" value="NOT_ANNOTATED_CDS"/>
    <property type="molecule type" value="Genomic_DNA"/>
</dbReference>
<dbReference type="GO" id="GO:0016020">
    <property type="term" value="C:membrane"/>
    <property type="evidence" value="ECO:0007669"/>
    <property type="project" value="UniProtKB-SubCell"/>
</dbReference>
<dbReference type="NCBIfam" id="TIGR01297">
    <property type="entry name" value="CDF"/>
    <property type="match status" value="1"/>
</dbReference>
<reference evidence="8 9" key="2">
    <citation type="journal article" date="2018" name="Plant J.">
        <title>The Physcomitrella patens chromosome-scale assembly reveals moss genome structure and evolution.</title>
        <authorList>
            <person name="Lang D."/>
            <person name="Ullrich K.K."/>
            <person name="Murat F."/>
            <person name="Fuchs J."/>
            <person name="Jenkins J."/>
            <person name="Haas F.B."/>
            <person name="Piednoel M."/>
            <person name="Gundlach H."/>
            <person name="Van Bel M."/>
            <person name="Meyberg R."/>
            <person name="Vives C."/>
            <person name="Morata J."/>
            <person name="Symeonidi A."/>
            <person name="Hiss M."/>
            <person name="Muchero W."/>
            <person name="Kamisugi Y."/>
            <person name="Saleh O."/>
            <person name="Blanc G."/>
            <person name="Decker E.L."/>
            <person name="van Gessel N."/>
            <person name="Grimwood J."/>
            <person name="Hayes R.D."/>
            <person name="Graham S.W."/>
            <person name="Gunter L.E."/>
            <person name="McDaniel S.F."/>
            <person name="Hoernstein S.N.W."/>
            <person name="Larsson A."/>
            <person name="Li F.W."/>
            <person name="Perroud P.F."/>
            <person name="Phillips J."/>
            <person name="Ranjan P."/>
            <person name="Rokshar D.S."/>
            <person name="Rothfels C.J."/>
            <person name="Schneider L."/>
            <person name="Shu S."/>
            <person name="Stevenson D.W."/>
            <person name="Thummler F."/>
            <person name="Tillich M."/>
            <person name="Villarreal Aguilar J.C."/>
            <person name="Widiez T."/>
            <person name="Wong G.K."/>
            <person name="Wymore A."/>
            <person name="Zhang Y."/>
            <person name="Zimmer A.D."/>
            <person name="Quatrano R.S."/>
            <person name="Mayer K.F.X."/>
            <person name="Goodstein D."/>
            <person name="Casacuberta J.M."/>
            <person name="Vandepoele K."/>
            <person name="Reski R."/>
            <person name="Cuming A.C."/>
            <person name="Tuskan G.A."/>
            <person name="Maumus F."/>
            <person name="Salse J."/>
            <person name="Schmutz J."/>
            <person name="Rensing S.A."/>
        </authorList>
    </citation>
    <scope>NUCLEOTIDE SEQUENCE [LARGE SCALE GENOMIC DNA]</scope>
    <source>
        <strain evidence="8 9">cv. Gransden 2004</strain>
    </source>
</reference>
<accession>A0A7I4BMG2</accession>
<dbReference type="SUPFAM" id="SSF161111">
    <property type="entry name" value="Cation efflux protein transmembrane domain-like"/>
    <property type="match status" value="1"/>
</dbReference>
<dbReference type="Gramene" id="Pp3c19_16310V3.2">
    <property type="protein sequence ID" value="Pp3c19_16310V3.2"/>
    <property type="gene ID" value="Pp3c19_16310"/>
</dbReference>
<evidence type="ECO:0000256" key="6">
    <source>
        <dbReference type="SAM" id="Phobius"/>
    </source>
</evidence>
<dbReference type="InterPro" id="IPR027469">
    <property type="entry name" value="Cation_efflux_TMD_sf"/>
</dbReference>